<evidence type="ECO:0000313" key="2">
    <source>
        <dbReference type="EMBL" id="PMD52704.1"/>
    </source>
</evidence>
<accession>A0A2J6SPL7</accession>
<feature type="region of interest" description="Disordered" evidence="1">
    <location>
        <begin position="1"/>
        <end position="22"/>
    </location>
</feature>
<dbReference type="STRING" id="1095630.A0A2J6SPL7"/>
<name>A0A2J6SPL7_9HELO</name>
<proteinExistence type="predicted"/>
<evidence type="ECO:0000256" key="1">
    <source>
        <dbReference type="SAM" id="MobiDB-lite"/>
    </source>
</evidence>
<feature type="compositionally biased region" description="Polar residues" evidence="1">
    <location>
        <begin position="1"/>
        <end position="11"/>
    </location>
</feature>
<gene>
    <name evidence="2" type="ORF">K444DRAFT_635666</name>
</gene>
<dbReference type="SUPFAM" id="SSF81383">
    <property type="entry name" value="F-box domain"/>
    <property type="match status" value="1"/>
</dbReference>
<dbReference type="InParanoid" id="A0A2J6SPL7"/>
<dbReference type="AlphaFoldDB" id="A0A2J6SPL7"/>
<sequence length="313" mass="35704">MSEFLYQSFSNPRARRGGDRQNASQLVLNDPKLLSRILSFLDIRSLLSVQRMTRSWHEIIATTPSLQEALFFKFPSPNAPRILNPLLREVWPLWFKSPSSFNKRRPRPKAADFRFLKWTQRPSVFRRPNASWRKMLAISGGTQITALKVTLHTQSWLGAQESQGVFLCPDGLRMGALWDLTKDWCMFDEEATFMVNWDEELFSGDGRGKVQSIPKPVDSGRWKSKLRKIFPGKETKKGFTEVSLKSASSTSTRSMYSDNGSLDGSDERFVELTLSYSIDNQDPEFNGPPVLGLEFQSEAYEKVSISYGKTVPI</sequence>
<organism evidence="2 3">
    <name type="scientific">Hyaloscypha bicolor E</name>
    <dbReference type="NCBI Taxonomy" id="1095630"/>
    <lineage>
        <taxon>Eukaryota</taxon>
        <taxon>Fungi</taxon>
        <taxon>Dikarya</taxon>
        <taxon>Ascomycota</taxon>
        <taxon>Pezizomycotina</taxon>
        <taxon>Leotiomycetes</taxon>
        <taxon>Helotiales</taxon>
        <taxon>Hyaloscyphaceae</taxon>
        <taxon>Hyaloscypha</taxon>
        <taxon>Hyaloscypha bicolor</taxon>
    </lineage>
</organism>
<evidence type="ECO:0000313" key="3">
    <source>
        <dbReference type="Proteomes" id="UP000235371"/>
    </source>
</evidence>
<dbReference type="InterPro" id="IPR036047">
    <property type="entry name" value="F-box-like_dom_sf"/>
</dbReference>
<keyword evidence="3" id="KW-1185">Reference proteome</keyword>
<dbReference type="Proteomes" id="UP000235371">
    <property type="component" value="Unassembled WGS sequence"/>
</dbReference>
<dbReference type="EMBL" id="KZ613895">
    <property type="protein sequence ID" value="PMD52704.1"/>
    <property type="molecule type" value="Genomic_DNA"/>
</dbReference>
<dbReference type="Gene3D" id="1.20.1280.50">
    <property type="match status" value="1"/>
</dbReference>
<protein>
    <recommendedName>
        <fullName evidence="4">F-box domain-containing protein</fullName>
    </recommendedName>
</protein>
<dbReference type="OrthoDB" id="3800738at2759"/>
<reference evidence="2 3" key="1">
    <citation type="submission" date="2016-04" db="EMBL/GenBank/DDBJ databases">
        <title>A degradative enzymes factory behind the ericoid mycorrhizal symbiosis.</title>
        <authorList>
            <consortium name="DOE Joint Genome Institute"/>
            <person name="Martino E."/>
            <person name="Morin E."/>
            <person name="Grelet G."/>
            <person name="Kuo A."/>
            <person name="Kohler A."/>
            <person name="Daghino S."/>
            <person name="Barry K."/>
            <person name="Choi C."/>
            <person name="Cichocki N."/>
            <person name="Clum A."/>
            <person name="Copeland A."/>
            <person name="Hainaut M."/>
            <person name="Haridas S."/>
            <person name="Labutti K."/>
            <person name="Lindquist E."/>
            <person name="Lipzen A."/>
            <person name="Khouja H.-R."/>
            <person name="Murat C."/>
            <person name="Ohm R."/>
            <person name="Olson A."/>
            <person name="Spatafora J."/>
            <person name="Veneault-Fourrey C."/>
            <person name="Henrissat B."/>
            <person name="Grigoriev I."/>
            <person name="Martin F."/>
            <person name="Perotto S."/>
        </authorList>
    </citation>
    <scope>NUCLEOTIDE SEQUENCE [LARGE SCALE GENOMIC DNA]</scope>
    <source>
        <strain evidence="2 3">E</strain>
    </source>
</reference>
<dbReference type="GeneID" id="36591972"/>
<dbReference type="RefSeq" id="XP_024729608.1">
    <property type="nucleotide sequence ID" value="XM_024883895.1"/>
</dbReference>
<evidence type="ECO:0008006" key="4">
    <source>
        <dbReference type="Google" id="ProtNLM"/>
    </source>
</evidence>